<dbReference type="OrthoDB" id="9857016at2"/>
<evidence type="ECO:0000313" key="4">
    <source>
        <dbReference type="Proteomes" id="UP000011863"/>
    </source>
</evidence>
<reference evidence="3 4" key="1">
    <citation type="journal article" date="2013" name="Int. J. Syst. Evol. Microbiol.">
        <title>Ilumatobacter nonamiense sp. nov. and Ilumatobacter coccineum sp. nov., isolated from seashore sand.</title>
        <authorList>
            <person name="Matsumoto A."/>
            <person name="Kasai H."/>
            <person name="Matsuo Y."/>
            <person name="Shizuri Y."/>
            <person name="Ichikawa N."/>
            <person name="Fujita N."/>
            <person name="Omura S."/>
            <person name="Takahashi Y."/>
        </authorList>
    </citation>
    <scope>NUCLEOTIDE SEQUENCE [LARGE SCALE GENOMIC DNA]</scope>
    <source>
        <strain evidence="4">NBRC 103263 / KCTC 29153 / YM16-304</strain>
    </source>
</reference>
<evidence type="ECO:0008006" key="5">
    <source>
        <dbReference type="Google" id="ProtNLM"/>
    </source>
</evidence>
<feature type="signal peptide" evidence="2">
    <location>
        <begin position="1"/>
        <end position="22"/>
    </location>
</feature>
<dbReference type="Proteomes" id="UP000011863">
    <property type="component" value="Chromosome"/>
</dbReference>
<evidence type="ECO:0000256" key="1">
    <source>
        <dbReference type="SAM" id="MobiDB-lite"/>
    </source>
</evidence>
<sequence length="170" mass="17133">MTSRTRPALALVALLASTGSIAACAGSDDAGSDDSIGAEAPAAEPAEEPAEESGGAEQEADEVRDIITNIRESFDNVVEATSDDGVLVAAGLSCPEGGDPFMLIGARGLTGDADYVAEVVPPLSYELRSVAQPDGTFRMQSDADPAVSAYTITLPTIGSGVTLEVPGCAS</sequence>
<name>A0A6C7E4Y7_ILUCY</name>
<keyword evidence="4" id="KW-1185">Reference proteome</keyword>
<evidence type="ECO:0000313" key="3">
    <source>
        <dbReference type="EMBL" id="BAN01651.1"/>
    </source>
</evidence>
<gene>
    <name evidence="3" type="ORF">YM304_13370</name>
</gene>
<dbReference type="RefSeq" id="WP_015440898.1">
    <property type="nucleotide sequence ID" value="NC_020520.1"/>
</dbReference>
<organism evidence="3 4">
    <name type="scientific">Ilumatobacter coccineus (strain NBRC 103263 / KCTC 29153 / YM16-304)</name>
    <dbReference type="NCBI Taxonomy" id="1313172"/>
    <lineage>
        <taxon>Bacteria</taxon>
        <taxon>Bacillati</taxon>
        <taxon>Actinomycetota</taxon>
        <taxon>Acidimicrobiia</taxon>
        <taxon>Acidimicrobiales</taxon>
        <taxon>Ilumatobacteraceae</taxon>
        <taxon>Ilumatobacter</taxon>
    </lineage>
</organism>
<keyword evidence="2" id="KW-0732">Signal</keyword>
<feature type="compositionally biased region" description="Low complexity" evidence="1">
    <location>
        <begin position="26"/>
        <end position="44"/>
    </location>
</feature>
<proteinExistence type="predicted"/>
<dbReference type="AlphaFoldDB" id="A0A6C7E4Y7"/>
<feature type="region of interest" description="Disordered" evidence="1">
    <location>
        <begin position="26"/>
        <end position="64"/>
    </location>
</feature>
<dbReference type="KEGG" id="aym:YM304_13370"/>
<evidence type="ECO:0000256" key="2">
    <source>
        <dbReference type="SAM" id="SignalP"/>
    </source>
</evidence>
<dbReference type="PROSITE" id="PS51257">
    <property type="entry name" value="PROKAR_LIPOPROTEIN"/>
    <property type="match status" value="1"/>
</dbReference>
<feature type="chain" id="PRO_5025430999" description="Lipoprotein" evidence="2">
    <location>
        <begin position="23"/>
        <end position="170"/>
    </location>
</feature>
<protein>
    <recommendedName>
        <fullName evidence="5">Lipoprotein</fullName>
    </recommendedName>
</protein>
<accession>A0A6C7E4Y7</accession>
<dbReference type="EMBL" id="AP012057">
    <property type="protein sequence ID" value="BAN01651.1"/>
    <property type="molecule type" value="Genomic_DNA"/>
</dbReference>